<gene>
    <name evidence="2" type="ORF">LREN565_0303</name>
</gene>
<dbReference type="InterPro" id="IPR000891">
    <property type="entry name" value="PYR_CT"/>
</dbReference>
<organism evidence="2">
    <name type="scientific">Loigolactobacillus rennini</name>
    <dbReference type="NCBI Taxonomy" id="238013"/>
    <lineage>
        <taxon>Bacteria</taxon>
        <taxon>Bacillati</taxon>
        <taxon>Bacillota</taxon>
        <taxon>Bacilli</taxon>
        <taxon>Lactobacillales</taxon>
        <taxon>Lactobacillaceae</taxon>
        <taxon>Loigolactobacillus</taxon>
    </lineage>
</organism>
<dbReference type="Gene3D" id="3.20.20.70">
    <property type="entry name" value="Aldolase class I"/>
    <property type="match status" value="1"/>
</dbReference>
<evidence type="ECO:0000313" key="2">
    <source>
        <dbReference type="EMBL" id="SFZ87190.1"/>
    </source>
</evidence>
<name>A0A1K2I615_9LACO</name>
<dbReference type="InterPro" id="IPR055268">
    <property type="entry name" value="PCB-like"/>
</dbReference>
<dbReference type="PANTHER" id="PTHR43778:SF2">
    <property type="entry name" value="PYRUVATE CARBOXYLASE, MITOCHONDRIAL"/>
    <property type="match status" value="1"/>
</dbReference>
<dbReference type="NCBIfam" id="NF006761">
    <property type="entry name" value="PRK09282.1"/>
    <property type="match status" value="1"/>
</dbReference>
<dbReference type="Pfam" id="PF00682">
    <property type="entry name" value="HMGL-like"/>
    <property type="match status" value="1"/>
</dbReference>
<reference evidence="2" key="1">
    <citation type="submission" date="2016-11" db="EMBL/GenBank/DDBJ databases">
        <authorList>
            <person name="Jaros S."/>
            <person name="Januszkiewicz K."/>
            <person name="Wedrychowicz H."/>
        </authorList>
    </citation>
    <scope>NUCLEOTIDE SEQUENCE</scope>
    <source>
        <strain evidence="2">ACA-DC 565</strain>
    </source>
</reference>
<proteinExistence type="predicted"/>
<dbReference type="GO" id="GO:0005737">
    <property type="term" value="C:cytoplasm"/>
    <property type="evidence" value="ECO:0007669"/>
    <property type="project" value="TreeGrafter"/>
</dbReference>
<dbReference type="CDD" id="cd07937">
    <property type="entry name" value="DRE_TIM_PC_TC_5S"/>
    <property type="match status" value="1"/>
</dbReference>
<dbReference type="EMBL" id="LT634362">
    <property type="protein sequence ID" value="SFZ87190.1"/>
    <property type="molecule type" value="Genomic_DNA"/>
</dbReference>
<feature type="domain" description="Pyruvate carboxyltransferase" evidence="1">
    <location>
        <begin position="6"/>
        <end position="266"/>
    </location>
</feature>
<dbReference type="PANTHER" id="PTHR43778">
    <property type="entry name" value="PYRUVATE CARBOXYLASE"/>
    <property type="match status" value="1"/>
</dbReference>
<keyword evidence="2" id="KW-0456">Lyase</keyword>
<dbReference type="InterPro" id="IPR013785">
    <property type="entry name" value="Aldolase_TIM"/>
</dbReference>
<sequence length="467" mass="51604">MTKQKVNIVETVLRDGQQSQIATRMPLKDMLPILKTMDQAGYHALEVWGGATFDSCIRYLNEDPWQRLRTIRQAVSHTKLQMLLRGQNLLGYKNYPDDVVKAFVRKSVENGIDIIRIFDALNDVRNLQTALAATKAAGGHAQLTICYTTSKFHTVKYFVELAQKMAAIGADSLCIKDMAGILTPQKAFDLVSGIKAVTDLPLDIHTHATAGMAEMTYLKAVEAGADIIDTAISPFAGGTSQPATESTLVALTDLGYATTVDQEKTAAIADYFGPIRDRFRKNGGLNPRVKDVQPKSLLYQVPGGMLSNLLAQLKNQGNQDKYQAVLEEVPRVRADLGYPPLVTPLSQMVGTQALMNVLTHQRYKMIPNEIKDYVRGKYGWPPVPIAPEMQHKIIGDEKVITTRPANLLQPGLPAFKKGAQPYARSLEDVLTYGLFPEVGRDFLGRREDKFYDVPVEKVSVSLAPTTE</sequence>
<dbReference type="InterPro" id="IPR003379">
    <property type="entry name" value="Carboxylase_cons_dom"/>
</dbReference>
<dbReference type="Pfam" id="PF02436">
    <property type="entry name" value="PYC_OADA"/>
    <property type="match status" value="1"/>
</dbReference>
<protein>
    <submittedName>
        <fullName evidence="2">Oxaloacetate decarboxylase alpha chain</fullName>
        <ecNumber evidence="2">4.1.1.3</ecNumber>
    </submittedName>
</protein>
<evidence type="ECO:0000259" key="1">
    <source>
        <dbReference type="PROSITE" id="PS50991"/>
    </source>
</evidence>
<dbReference type="SUPFAM" id="SSF51569">
    <property type="entry name" value="Aldolase"/>
    <property type="match status" value="1"/>
</dbReference>
<dbReference type="GO" id="GO:0004736">
    <property type="term" value="F:pyruvate carboxylase activity"/>
    <property type="evidence" value="ECO:0007669"/>
    <property type="project" value="TreeGrafter"/>
</dbReference>
<dbReference type="AlphaFoldDB" id="A0A1K2I615"/>
<dbReference type="NCBIfam" id="NF008985">
    <property type="entry name" value="PRK12331.1"/>
    <property type="match status" value="1"/>
</dbReference>
<dbReference type="GO" id="GO:0016829">
    <property type="term" value="F:lyase activity"/>
    <property type="evidence" value="ECO:0007669"/>
    <property type="project" value="UniProtKB-KW"/>
</dbReference>
<accession>A0A1K2I615</accession>
<dbReference type="PROSITE" id="PS50991">
    <property type="entry name" value="PYR_CT"/>
    <property type="match status" value="1"/>
</dbReference>
<dbReference type="GO" id="GO:0006094">
    <property type="term" value="P:gluconeogenesis"/>
    <property type="evidence" value="ECO:0007669"/>
    <property type="project" value="TreeGrafter"/>
</dbReference>
<dbReference type="EC" id="4.1.1.3" evidence="2"/>
<dbReference type="SUPFAM" id="SSF89000">
    <property type="entry name" value="post-HMGL domain-like"/>
    <property type="match status" value="1"/>
</dbReference>